<dbReference type="PANTHER" id="PTHR34597:SF3">
    <property type="entry name" value="OUTER MEMBRANE TRANSPORTER CDIB"/>
    <property type="match status" value="1"/>
</dbReference>
<dbReference type="Pfam" id="PF03865">
    <property type="entry name" value="ShlB"/>
    <property type="match status" value="1"/>
</dbReference>
<dbReference type="GO" id="GO:0098046">
    <property type="term" value="C:type V protein secretion system complex"/>
    <property type="evidence" value="ECO:0007669"/>
    <property type="project" value="TreeGrafter"/>
</dbReference>
<sequence length="526" mass="60091">MKTAPTLFILLFLLFNYLPCYANRQLDFAVKSPSTPCIAIHQVHFSTLALFPLITSSDINKWKQGVEGRCVSEEGLLRYADFLNAQLAEVGYITSSIHYPEQTLLFGVLQVELVAGKLGSIEYQDSASQSLAYAFPLRKGQVVDIHAINQGLANLRNTQLIPHQIHIVSDHEQNNMNRLVIQRNAARAFKGKLLLASKQSPQFPTHVVSNLIMLANPLALNDFFFLNLDSDIGKEPEKKLKSVSILYSVPYHYWLLSLYAGYQENSIHQNFQLIDSIKVRNDVRSRLLSLQAEYVLHRALYHSTSISMGTQIQTLDLFLERYRLKTQQRFTSYLLLGVKHQRHFAQGNVTFSLSYKQDTDWFGSTRRQVTGLERAGIYLFSVDFQRQFYLANQSMYHRHELEMQLSRSPLDPQLELNSPTGKFGIRGFSNSVLTENLGDNTLKLKNEWGWFTPWRGYELYGALDFASTSSQSAHIWRDNRLFGTEIGVRGQIDRLNYQLFIEAPLWQSAKLATNAVNVGAKVSIDY</sequence>
<dbReference type="Proteomes" id="UP000005012">
    <property type="component" value="Chromosome"/>
</dbReference>
<dbReference type="PATRIC" id="fig|1157951.4.peg.1791"/>
<evidence type="ECO:0000256" key="3">
    <source>
        <dbReference type="ARBA" id="ARBA00023237"/>
    </source>
</evidence>
<reference evidence="6 7" key="1">
    <citation type="journal article" date="2012" name="J. Bacteriol.">
        <title>Complete Genome Sequence of Providencia stuartii Clinical Isolate MRSN 2154.</title>
        <authorList>
            <person name="Clifford R.J."/>
            <person name="Hang J."/>
            <person name="Riley M.C."/>
            <person name="Onmus-Leone F."/>
            <person name="Kuschner R.A."/>
            <person name="Lesho E.P."/>
            <person name="Waterman P.E."/>
        </authorList>
    </citation>
    <scope>NUCLEOTIDE SEQUENCE [LARGE SCALE GENOMIC DNA]</scope>
    <source>
        <strain evidence="6 7">MRSN 2154</strain>
    </source>
</reference>
<organism evidence="6 7">
    <name type="scientific">Providencia stuartii (strain MRSN 2154)</name>
    <dbReference type="NCBI Taxonomy" id="1157951"/>
    <lineage>
        <taxon>Bacteria</taxon>
        <taxon>Pseudomonadati</taxon>
        <taxon>Pseudomonadota</taxon>
        <taxon>Gammaproteobacteria</taxon>
        <taxon>Enterobacterales</taxon>
        <taxon>Morganellaceae</taxon>
        <taxon>Providencia</taxon>
    </lineage>
</organism>
<dbReference type="InterPro" id="IPR013686">
    <property type="entry name" value="Polypept-transport_assoc_ShlB"/>
</dbReference>
<dbReference type="InterPro" id="IPR051544">
    <property type="entry name" value="TPS_OM_transporter"/>
</dbReference>
<name>A0A140NIS0_PROSM</name>
<dbReference type="EMBL" id="CP003488">
    <property type="protein sequence ID" value="AFH93654.1"/>
    <property type="molecule type" value="Genomic_DNA"/>
</dbReference>
<evidence type="ECO:0000259" key="4">
    <source>
        <dbReference type="Pfam" id="PF03865"/>
    </source>
</evidence>
<dbReference type="OrthoDB" id="290122at2"/>
<dbReference type="KEGG" id="psi:S70_08965"/>
<proteinExistence type="predicted"/>
<dbReference type="RefSeq" id="WP_014656986.1">
    <property type="nucleotide sequence ID" value="NC_017731.1"/>
</dbReference>
<dbReference type="GO" id="GO:0008320">
    <property type="term" value="F:protein transmembrane transporter activity"/>
    <property type="evidence" value="ECO:0007669"/>
    <property type="project" value="TreeGrafter"/>
</dbReference>
<dbReference type="GeneID" id="93517540"/>
<dbReference type="GO" id="GO:0046819">
    <property type="term" value="P:protein secretion by the type V secretion system"/>
    <property type="evidence" value="ECO:0007669"/>
    <property type="project" value="TreeGrafter"/>
</dbReference>
<dbReference type="InterPro" id="IPR005565">
    <property type="entry name" value="Hemolysn_activator_HlyB_C"/>
</dbReference>
<evidence type="ECO:0000313" key="6">
    <source>
        <dbReference type="EMBL" id="AFH93654.1"/>
    </source>
</evidence>
<evidence type="ECO:0008006" key="8">
    <source>
        <dbReference type="Google" id="ProtNLM"/>
    </source>
</evidence>
<reference evidence="7" key="2">
    <citation type="submission" date="2012-04" db="EMBL/GenBank/DDBJ databases">
        <title>Complete genome sequence of Providencia stuartii clinical isolate MRSN 2154.</title>
        <authorList>
            <person name="Clifford R.J."/>
            <person name="Hang J."/>
            <person name="Riley M.C."/>
            <person name="Onmus-Leone F."/>
            <person name="Kuschner R.A."/>
            <person name="Lesho E.P."/>
            <person name="Waterman P.E."/>
        </authorList>
    </citation>
    <scope>NUCLEOTIDE SEQUENCE [LARGE SCALE GENOMIC DNA]</scope>
    <source>
        <strain evidence="7">MRSN 2154</strain>
    </source>
</reference>
<evidence type="ECO:0000256" key="1">
    <source>
        <dbReference type="ARBA" id="ARBA00022452"/>
    </source>
</evidence>
<evidence type="ECO:0000259" key="5">
    <source>
        <dbReference type="Pfam" id="PF08479"/>
    </source>
</evidence>
<accession>A0A140NIS0</accession>
<dbReference type="PANTHER" id="PTHR34597">
    <property type="entry name" value="SLR1661 PROTEIN"/>
    <property type="match status" value="1"/>
</dbReference>
<dbReference type="Pfam" id="PF08479">
    <property type="entry name" value="POTRA_2"/>
    <property type="match status" value="1"/>
</dbReference>
<feature type="domain" description="Polypeptide-transport-associated ShlB-type" evidence="5">
    <location>
        <begin position="40"/>
        <end position="116"/>
    </location>
</feature>
<keyword evidence="2" id="KW-0812">Transmembrane</keyword>
<evidence type="ECO:0000313" key="7">
    <source>
        <dbReference type="Proteomes" id="UP000005012"/>
    </source>
</evidence>
<evidence type="ECO:0000256" key="2">
    <source>
        <dbReference type="ARBA" id="ARBA00022692"/>
    </source>
</evidence>
<dbReference type="AlphaFoldDB" id="A0A140NIS0"/>
<keyword evidence="1" id="KW-0472">Membrane</keyword>
<gene>
    <name evidence="6" type="ordered locus">S70_08965</name>
</gene>
<keyword evidence="1" id="KW-1134">Transmembrane beta strand</keyword>
<dbReference type="Gene3D" id="2.40.160.50">
    <property type="entry name" value="membrane protein fhac: a member of the omp85/tpsb transporter family"/>
    <property type="match status" value="1"/>
</dbReference>
<feature type="domain" description="Haemolysin activator HlyB C-terminal" evidence="4">
    <location>
        <begin position="179"/>
        <end position="490"/>
    </location>
</feature>
<keyword evidence="3" id="KW-0998">Cell outer membrane</keyword>
<protein>
    <recommendedName>
        <fullName evidence="8">Hemolysin transporter protein shlB</fullName>
    </recommendedName>
</protein>
<dbReference type="HOGENOM" id="CLU_503310_0_0_6"/>